<organism evidence="7 8">
    <name type="scientific">Chelativorans composti</name>
    <dbReference type="NCBI Taxonomy" id="768533"/>
    <lineage>
        <taxon>Bacteria</taxon>
        <taxon>Pseudomonadati</taxon>
        <taxon>Pseudomonadota</taxon>
        <taxon>Alphaproteobacteria</taxon>
        <taxon>Hyphomicrobiales</taxon>
        <taxon>Phyllobacteriaceae</taxon>
        <taxon>Chelativorans</taxon>
    </lineage>
</organism>
<evidence type="ECO:0000256" key="5">
    <source>
        <dbReference type="SAM" id="SignalP"/>
    </source>
</evidence>
<dbReference type="Proteomes" id="UP001597373">
    <property type="component" value="Unassembled WGS sequence"/>
</dbReference>
<dbReference type="InterPro" id="IPR009056">
    <property type="entry name" value="Cyt_c-like_dom"/>
</dbReference>
<evidence type="ECO:0000256" key="1">
    <source>
        <dbReference type="ARBA" id="ARBA00022617"/>
    </source>
</evidence>
<comment type="caution">
    <text evidence="7">The sequence shown here is derived from an EMBL/GenBank/DDBJ whole genome shotgun (WGS) entry which is preliminary data.</text>
</comment>
<dbReference type="PANTHER" id="PTHR35008">
    <property type="entry name" value="BLL4482 PROTEIN-RELATED"/>
    <property type="match status" value="1"/>
</dbReference>
<dbReference type="Pfam" id="PF13442">
    <property type="entry name" value="Cytochrome_CBB3"/>
    <property type="match status" value="1"/>
</dbReference>
<dbReference type="PROSITE" id="PS51007">
    <property type="entry name" value="CYTC"/>
    <property type="match status" value="1"/>
</dbReference>
<dbReference type="PANTHER" id="PTHR35008:SF9">
    <property type="entry name" value="CYTOCHROME C DOMAIN-CONTAINING PROTEIN"/>
    <property type="match status" value="1"/>
</dbReference>
<accession>A0ABW5DHN6</accession>
<evidence type="ECO:0000259" key="6">
    <source>
        <dbReference type="PROSITE" id="PS51007"/>
    </source>
</evidence>
<dbReference type="InterPro" id="IPR036909">
    <property type="entry name" value="Cyt_c-like_dom_sf"/>
</dbReference>
<keyword evidence="1 4" id="KW-0349">Heme</keyword>
<name>A0ABW5DHN6_9HYPH</name>
<evidence type="ECO:0000256" key="2">
    <source>
        <dbReference type="ARBA" id="ARBA00022723"/>
    </source>
</evidence>
<gene>
    <name evidence="7" type="ORF">ACFSMZ_11820</name>
</gene>
<evidence type="ECO:0000313" key="8">
    <source>
        <dbReference type="Proteomes" id="UP001597373"/>
    </source>
</evidence>
<sequence>MKKISRLMLGMTGALMLATSVASADSAGITLSEGRQFGAATGEQLYASVCAACHMPSGEGATGAGVYPSLANNENLEEASYPVFVLINGLKGMPPVGRMMSDEQVAAVVNYIRTNFGNVYTTEVTAEEVAAHR</sequence>
<keyword evidence="3 4" id="KW-0408">Iron</keyword>
<keyword evidence="8" id="KW-1185">Reference proteome</keyword>
<feature type="domain" description="Cytochrome c" evidence="6">
    <location>
        <begin position="37"/>
        <end position="116"/>
    </location>
</feature>
<evidence type="ECO:0000313" key="7">
    <source>
        <dbReference type="EMBL" id="MFD2260449.1"/>
    </source>
</evidence>
<feature type="chain" id="PRO_5047384071" evidence="5">
    <location>
        <begin position="25"/>
        <end position="133"/>
    </location>
</feature>
<feature type="signal peptide" evidence="5">
    <location>
        <begin position="1"/>
        <end position="24"/>
    </location>
</feature>
<dbReference type="EMBL" id="JBHUIR010000038">
    <property type="protein sequence ID" value="MFD2260449.1"/>
    <property type="molecule type" value="Genomic_DNA"/>
</dbReference>
<reference evidence="8" key="1">
    <citation type="journal article" date="2019" name="Int. J. Syst. Evol. Microbiol.">
        <title>The Global Catalogue of Microorganisms (GCM) 10K type strain sequencing project: providing services to taxonomists for standard genome sequencing and annotation.</title>
        <authorList>
            <consortium name="The Broad Institute Genomics Platform"/>
            <consortium name="The Broad Institute Genome Sequencing Center for Infectious Disease"/>
            <person name="Wu L."/>
            <person name="Ma J."/>
        </authorList>
    </citation>
    <scope>NUCLEOTIDE SEQUENCE [LARGE SCALE GENOMIC DNA]</scope>
    <source>
        <strain evidence="8">KCTC 23707</strain>
    </source>
</reference>
<keyword evidence="2 4" id="KW-0479">Metal-binding</keyword>
<protein>
    <submittedName>
        <fullName evidence="7">C-type cytochrome</fullName>
    </submittedName>
</protein>
<dbReference type="Gene3D" id="1.10.760.10">
    <property type="entry name" value="Cytochrome c-like domain"/>
    <property type="match status" value="1"/>
</dbReference>
<proteinExistence type="predicted"/>
<dbReference type="RefSeq" id="WP_165278481.1">
    <property type="nucleotide sequence ID" value="NZ_BAABGS010000021.1"/>
</dbReference>
<evidence type="ECO:0000256" key="3">
    <source>
        <dbReference type="ARBA" id="ARBA00023004"/>
    </source>
</evidence>
<dbReference type="SUPFAM" id="SSF46626">
    <property type="entry name" value="Cytochrome c"/>
    <property type="match status" value="1"/>
</dbReference>
<dbReference type="InterPro" id="IPR051459">
    <property type="entry name" value="Cytochrome_c-type_DH"/>
</dbReference>
<keyword evidence="5" id="KW-0732">Signal</keyword>
<evidence type="ECO:0000256" key="4">
    <source>
        <dbReference type="PROSITE-ProRule" id="PRU00433"/>
    </source>
</evidence>